<dbReference type="InterPro" id="IPR012406">
    <property type="entry name" value="UreE"/>
</dbReference>
<dbReference type="SUPFAM" id="SSF69287">
    <property type="entry name" value="Urease metallochaperone UreE, N-terminal domain"/>
    <property type="match status" value="1"/>
</dbReference>
<evidence type="ECO:0000256" key="5">
    <source>
        <dbReference type="HAMAP-Rule" id="MF_00822"/>
    </source>
</evidence>
<dbReference type="GO" id="GO:0019627">
    <property type="term" value="P:urea metabolic process"/>
    <property type="evidence" value="ECO:0007669"/>
    <property type="project" value="InterPro"/>
</dbReference>
<dbReference type="RefSeq" id="WP_166651984.1">
    <property type="nucleotide sequence ID" value="NZ_SNXS01000003.1"/>
</dbReference>
<keyword evidence="9" id="KW-1185">Reference proteome</keyword>
<dbReference type="InterPro" id="IPR004029">
    <property type="entry name" value="UreE_N"/>
</dbReference>
<evidence type="ECO:0000256" key="4">
    <source>
        <dbReference type="ARBA" id="ARBA00023186"/>
    </source>
</evidence>
<dbReference type="Proteomes" id="UP000295361">
    <property type="component" value="Unassembled WGS sequence"/>
</dbReference>
<dbReference type="GO" id="GO:0006457">
    <property type="term" value="P:protein folding"/>
    <property type="evidence" value="ECO:0007669"/>
    <property type="project" value="InterPro"/>
</dbReference>
<proteinExistence type="inferred from homology"/>
<dbReference type="Gene3D" id="3.30.70.790">
    <property type="entry name" value="UreE, C-terminal domain"/>
    <property type="match status" value="1"/>
</dbReference>
<accession>A0A4R6QNH9</accession>
<sequence>MLIIQKLLPQGEGLAPVLLKRAGVLALPFAHRQHHEANLSNGEGLELGLRLPKGSTLRGGDVLVAEDGSLLRVEAAPEHLLLVRANAEHGKPGDLLRLAHQLGEMHVHMEAHDDHLRLPGDPQLAQWLERQHFVLAPEVAPFDPPALLSQLPEVMEHNHDHDHHDHDHGHAGHVHGPGCNH</sequence>
<dbReference type="SUPFAM" id="SSF69737">
    <property type="entry name" value="Urease metallochaperone UreE, C-terminal domain"/>
    <property type="match status" value="1"/>
</dbReference>
<evidence type="ECO:0000256" key="1">
    <source>
        <dbReference type="ARBA" id="ARBA00004496"/>
    </source>
</evidence>
<comment type="similarity">
    <text evidence="5">Belongs to the UreE family.</text>
</comment>
<dbReference type="EMBL" id="SNXS01000003">
    <property type="protein sequence ID" value="TDP71472.1"/>
    <property type="molecule type" value="Genomic_DNA"/>
</dbReference>
<feature type="domain" description="UreE urease accessory N-terminal" evidence="7">
    <location>
        <begin position="7"/>
        <end position="71"/>
    </location>
</feature>
<organism evidence="8 9">
    <name type="scientific">Roseateles toxinivorans</name>
    <dbReference type="NCBI Taxonomy" id="270368"/>
    <lineage>
        <taxon>Bacteria</taxon>
        <taxon>Pseudomonadati</taxon>
        <taxon>Pseudomonadota</taxon>
        <taxon>Betaproteobacteria</taxon>
        <taxon>Burkholderiales</taxon>
        <taxon>Sphaerotilaceae</taxon>
        <taxon>Roseateles</taxon>
    </lineage>
</organism>
<reference evidence="8 9" key="1">
    <citation type="submission" date="2019-03" db="EMBL/GenBank/DDBJ databases">
        <title>Genomic Encyclopedia of Type Strains, Phase IV (KMG-IV): sequencing the most valuable type-strain genomes for metagenomic binning, comparative biology and taxonomic classification.</title>
        <authorList>
            <person name="Goeker M."/>
        </authorList>
    </citation>
    <scope>NUCLEOTIDE SEQUENCE [LARGE SCALE GENOMIC DNA]</scope>
    <source>
        <strain evidence="8 9">DSM 16998</strain>
    </source>
</reference>
<feature type="compositionally biased region" description="Basic and acidic residues" evidence="6">
    <location>
        <begin position="158"/>
        <end position="170"/>
    </location>
</feature>
<name>A0A4R6QNH9_9BURK</name>
<dbReference type="AlphaFoldDB" id="A0A4R6QNH9"/>
<dbReference type="InterPro" id="IPR036118">
    <property type="entry name" value="UreE_N_sf"/>
</dbReference>
<keyword evidence="3 5" id="KW-0533">Nickel</keyword>
<dbReference type="Gene3D" id="2.60.260.20">
    <property type="entry name" value="Urease metallochaperone UreE, N-terminal domain"/>
    <property type="match status" value="1"/>
</dbReference>
<dbReference type="Pfam" id="PF02814">
    <property type="entry name" value="UreE_N"/>
    <property type="match status" value="1"/>
</dbReference>
<dbReference type="SMART" id="SM00988">
    <property type="entry name" value="UreE_N"/>
    <property type="match status" value="1"/>
</dbReference>
<evidence type="ECO:0000313" key="9">
    <source>
        <dbReference type="Proteomes" id="UP000295361"/>
    </source>
</evidence>
<dbReference type="InParanoid" id="A0A4R6QNH9"/>
<comment type="subcellular location">
    <subcellularLocation>
        <location evidence="1 5">Cytoplasm</location>
    </subcellularLocation>
</comment>
<dbReference type="InterPro" id="IPR007864">
    <property type="entry name" value="UreE_C_dom"/>
</dbReference>
<dbReference type="HAMAP" id="MF_00822">
    <property type="entry name" value="UreE"/>
    <property type="match status" value="1"/>
</dbReference>
<gene>
    <name evidence="5" type="primary">ureE</name>
    <name evidence="8" type="ORF">DES47_103453</name>
</gene>
<evidence type="ECO:0000256" key="6">
    <source>
        <dbReference type="SAM" id="MobiDB-lite"/>
    </source>
</evidence>
<keyword evidence="4 5" id="KW-0143">Chaperone</keyword>
<dbReference type="GO" id="GO:0005737">
    <property type="term" value="C:cytoplasm"/>
    <property type="evidence" value="ECO:0007669"/>
    <property type="project" value="UniProtKB-SubCell"/>
</dbReference>
<comment type="function">
    <text evidence="5">Involved in urease metallocenter assembly. Binds nickel. Probably functions as a nickel donor during metallocenter assembly.</text>
</comment>
<evidence type="ECO:0000259" key="7">
    <source>
        <dbReference type="SMART" id="SM00988"/>
    </source>
</evidence>
<dbReference type="Pfam" id="PF05194">
    <property type="entry name" value="UreE_C"/>
    <property type="match status" value="1"/>
</dbReference>
<evidence type="ECO:0000313" key="8">
    <source>
        <dbReference type="EMBL" id="TDP71472.1"/>
    </source>
</evidence>
<evidence type="ECO:0000256" key="3">
    <source>
        <dbReference type="ARBA" id="ARBA00022596"/>
    </source>
</evidence>
<dbReference type="GO" id="GO:0016151">
    <property type="term" value="F:nickel cation binding"/>
    <property type="evidence" value="ECO:0007669"/>
    <property type="project" value="UniProtKB-UniRule"/>
</dbReference>
<dbReference type="GO" id="GO:0051082">
    <property type="term" value="F:unfolded protein binding"/>
    <property type="evidence" value="ECO:0007669"/>
    <property type="project" value="UniProtKB-UniRule"/>
</dbReference>
<keyword evidence="2 5" id="KW-0963">Cytoplasm</keyword>
<dbReference type="GO" id="GO:0065003">
    <property type="term" value="P:protein-containing complex assembly"/>
    <property type="evidence" value="ECO:0007669"/>
    <property type="project" value="InterPro"/>
</dbReference>
<feature type="region of interest" description="Disordered" evidence="6">
    <location>
        <begin position="158"/>
        <end position="181"/>
    </location>
</feature>
<evidence type="ECO:0000256" key="2">
    <source>
        <dbReference type="ARBA" id="ARBA00022490"/>
    </source>
</evidence>
<comment type="caution">
    <text evidence="8">The sequence shown here is derived from an EMBL/GenBank/DDBJ whole genome shotgun (WGS) entry which is preliminary data.</text>
</comment>
<protein>
    <recommendedName>
        <fullName evidence="5">Urease accessory protein UreE</fullName>
    </recommendedName>
</protein>